<reference evidence="1 2" key="1">
    <citation type="journal article" date="2016" name="Sci. Rep.">
        <title>The genome sequence of the outbreeding globe artichoke constructed de novo incorporating a phase-aware low-pass sequencing strategy of F1 progeny.</title>
        <authorList>
            <person name="Scaglione D."/>
            <person name="Reyes-Chin-Wo S."/>
            <person name="Acquadro A."/>
            <person name="Froenicke L."/>
            <person name="Portis E."/>
            <person name="Beitel C."/>
            <person name="Tirone M."/>
            <person name="Mauro R."/>
            <person name="Lo Monaco A."/>
            <person name="Mauromicale G."/>
            <person name="Faccioli P."/>
            <person name="Cattivelli L."/>
            <person name="Rieseberg L."/>
            <person name="Michelmore R."/>
            <person name="Lanteri S."/>
        </authorList>
    </citation>
    <scope>NUCLEOTIDE SEQUENCE [LARGE SCALE GENOMIC DNA]</scope>
    <source>
        <strain evidence="1">2C</strain>
    </source>
</reference>
<protein>
    <submittedName>
        <fullName evidence="1">Uncharacterized protein</fullName>
    </submittedName>
</protein>
<proteinExistence type="predicted"/>
<dbReference type="AlphaFoldDB" id="A0A124SH22"/>
<sequence length="65" mass="7154">MQQQEEGKGLHRGTPEHLSYVNPWGCGNTSKKLFHLTYSPLDAGIATCTKCPVQAKELTPKSPDK</sequence>
<dbReference type="Gramene" id="KVI08162">
    <property type="protein sequence ID" value="KVI08162"/>
    <property type="gene ID" value="Ccrd_013467"/>
</dbReference>
<evidence type="ECO:0000313" key="2">
    <source>
        <dbReference type="Proteomes" id="UP000243975"/>
    </source>
</evidence>
<gene>
    <name evidence="1" type="ORF">Ccrd_013467</name>
</gene>
<keyword evidence="2" id="KW-1185">Reference proteome</keyword>
<evidence type="ECO:0000313" key="1">
    <source>
        <dbReference type="EMBL" id="KVI08162.1"/>
    </source>
</evidence>
<accession>A0A124SH22</accession>
<dbReference type="Proteomes" id="UP000243975">
    <property type="component" value="Unassembled WGS sequence"/>
</dbReference>
<comment type="caution">
    <text evidence="1">The sequence shown here is derived from an EMBL/GenBank/DDBJ whole genome shotgun (WGS) entry which is preliminary data.</text>
</comment>
<name>A0A124SH22_CYNCS</name>
<organism evidence="1 2">
    <name type="scientific">Cynara cardunculus var. scolymus</name>
    <name type="common">Globe artichoke</name>
    <name type="synonym">Cynara scolymus</name>
    <dbReference type="NCBI Taxonomy" id="59895"/>
    <lineage>
        <taxon>Eukaryota</taxon>
        <taxon>Viridiplantae</taxon>
        <taxon>Streptophyta</taxon>
        <taxon>Embryophyta</taxon>
        <taxon>Tracheophyta</taxon>
        <taxon>Spermatophyta</taxon>
        <taxon>Magnoliopsida</taxon>
        <taxon>eudicotyledons</taxon>
        <taxon>Gunneridae</taxon>
        <taxon>Pentapetalae</taxon>
        <taxon>asterids</taxon>
        <taxon>campanulids</taxon>
        <taxon>Asterales</taxon>
        <taxon>Asteraceae</taxon>
        <taxon>Carduoideae</taxon>
        <taxon>Cardueae</taxon>
        <taxon>Carduinae</taxon>
        <taxon>Cynara</taxon>
    </lineage>
</organism>
<dbReference type="EMBL" id="LEKV01001226">
    <property type="protein sequence ID" value="KVI08162.1"/>
    <property type="molecule type" value="Genomic_DNA"/>
</dbReference>